<dbReference type="AlphaFoldDB" id="A0A1U9JU59"/>
<reference evidence="6 7" key="2">
    <citation type="journal article" date="2016" name="Sci. Rep.">
        <title>The genome of Rhizobiales bacteria in predatory ants reveals urease gene functions but no genes for nitrogen fixation.</title>
        <authorList>
            <person name="Neuvonen M.M."/>
            <person name="Tamarit D."/>
            <person name="Naslund K."/>
            <person name="Liebig J."/>
            <person name="Feldhaar H."/>
            <person name="Moran N.A."/>
            <person name="Guy L."/>
            <person name="Andersson S.G."/>
        </authorList>
    </citation>
    <scope>NUCLEOTIDE SEQUENCE [LARGE SCALE GENOMIC DNA]</scope>
    <source>
        <strain evidence="6 7">Hsal</strain>
    </source>
</reference>
<dbReference type="Pfam" id="PF04079">
    <property type="entry name" value="SMC_ScpB"/>
    <property type="match status" value="1"/>
</dbReference>
<evidence type="ECO:0000313" key="6">
    <source>
        <dbReference type="EMBL" id="AQS41409.1"/>
    </source>
</evidence>
<dbReference type="STRING" id="1902579.BHV28_07080"/>
<keyword evidence="7" id="KW-1185">Reference proteome</keyword>
<dbReference type="PANTHER" id="PTHR34298:SF2">
    <property type="entry name" value="SEGREGATION AND CONDENSATION PROTEIN B"/>
    <property type="match status" value="1"/>
</dbReference>
<proteinExistence type="predicted"/>
<dbReference type="InterPro" id="IPR036390">
    <property type="entry name" value="WH_DNA-bd_sf"/>
</dbReference>
<evidence type="ECO:0000256" key="4">
    <source>
        <dbReference type="ARBA" id="ARBA00023306"/>
    </source>
</evidence>
<dbReference type="Gene3D" id="1.10.10.10">
    <property type="entry name" value="Winged helix-like DNA-binding domain superfamily/Winged helix DNA-binding domain"/>
    <property type="match status" value="2"/>
</dbReference>
<dbReference type="Proteomes" id="UP000188912">
    <property type="component" value="Chromosome"/>
</dbReference>
<gene>
    <name evidence="6" type="primary">scpB</name>
    <name evidence="6" type="ORF">BHV28_07080</name>
</gene>
<keyword evidence="2" id="KW-0132">Cell division</keyword>
<dbReference type="InterPro" id="IPR005234">
    <property type="entry name" value="ScpB_csome_segregation"/>
</dbReference>
<keyword evidence="1" id="KW-0963">Cytoplasm</keyword>
<organism evidence="6 7">
    <name type="scientific">Candidatus Tokpelaia hoelldobleri</name>
    <dbReference type="NCBI Taxonomy" id="1902579"/>
    <lineage>
        <taxon>Bacteria</taxon>
        <taxon>Pseudomonadati</taxon>
        <taxon>Pseudomonadota</taxon>
        <taxon>Alphaproteobacteria</taxon>
        <taxon>Hyphomicrobiales</taxon>
        <taxon>Candidatus Tokpelaia</taxon>
    </lineage>
</organism>
<dbReference type="PIRSF" id="PIRSF019345">
    <property type="entry name" value="ScpB"/>
    <property type="match status" value="1"/>
</dbReference>
<sequence>MSDADEQEKGLSLVRMAEALVFASSEPVSVKALEERLPEGANIAAVVQELAAHYGARGVQLVKLGEAYAFRTAPDLAFLCAREEESKRKLSRAAQEVLAIIAYHQPVTRAELEEIRGVEPARGTLDLLLETGWVKIRGRRRVPGRPVTYGTTQDFLDHFNLSAIGDLPGMEELKGAGLLSARIPAHFSIAPPSAQADELSDEEEPLEADDLEELGLFTPRDGEK</sequence>
<dbReference type="SUPFAM" id="SSF46785">
    <property type="entry name" value="Winged helix' DNA-binding domain"/>
    <property type="match status" value="2"/>
</dbReference>
<evidence type="ECO:0000313" key="7">
    <source>
        <dbReference type="Proteomes" id="UP000188912"/>
    </source>
</evidence>
<dbReference type="GO" id="GO:0051301">
    <property type="term" value="P:cell division"/>
    <property type="evidence" value="ECO:0007669"/>
    <property type="project" value="UniProtKB-KW"/>
</dbReference>
<dbReference type="PANTHER" id="PTHR34298">
    <property type="entry name" value="SEGREGATION AND CONDENSATION PROTEIN B"/>
    <property type="match status" value="1"/>
</dbReference>
<dbReference type="NCBIfam" id="TIGR00281">
    <property type="entry name" value="SMC-Scp complex subunit ScpB"/>
    <property type="match status" value="1"/>
</dbReference>
<dbReference type="InterPro" id="IPR036388">
    <property type="entry name" value="WH-like_DNA-bd_sf"/>
</dbReference>
<keyword evidence="3" id="KW-0159">Chromosome partition</keyword>
<accession>A0A1U9JU59</accession>
<dbReference type="EMBL" id="CP017315">
    <property type="protein sequence ID" value="AQS41409.1"/>
    <property type="molecule type" value="Genomic_DNA"/>
</dbReference>
<feature type="region of interest" description="Disordered" evidence="5">
    <location>
        <begin position="190"/>
        <end position="224"/>
    </location>
</feature>
<evidence type="ECO:0000256" key="5">
    <source>
        <dbReference type="SAM" id="MobiDB-lite"/>
    </source>
</evidence>
<protein>
    <submittedName>
        <fullName evidence="6">Chromosome segregation and condensation protein ScpB</fullName>
    </submittedName>
</protein>
<feature type="compositionally biased region" description="Acidic residues" evidence="5">
    <location>
        <begin position="198"/>
        <end position="213"/>
    </location>
</feature>
<reference evidence="6 7" key="1">
    <citation type="journal article" date="2010" name="Science">
        <title>Genomic comparison of the ants Camponotus floridanus and Harpegnathos saltator.</title>
        <authorList>
            <person name="Bonasio R."/>
            <person name="Zhang G."/>
            <person name="Ye C."/>
            <person name="Mutti N.S."/>
            <person name="Fang X."/>
            <person name="Qin N."/>
            <person name="Donahue G."/>
            <person name="Yang P."/>
            <person name="Li Q."/>
            <person name="Li C."/>
            <person name="Zhang P."/>
            <person name="Huang Z."/>
            <person name="Berger S.L."/>
            <person name="Reinberg D."/>
            <person name="Wang J."/>
            <person name="Liebig J."/>
        </authorList>
    </citation>
    <scope>NUCLEOTIDE SEQUENCE [LARGE SCALE GENOMIC DNA]</scope>
    <source>
        <strain evidence="6 7">Hsal</strain>
    </source>
</reference>
<dbReference type="KEGG" id="thd:BHV28_07080"/>
<evidence type="ECO:0000256" key="2">
    <source>
        <dbReference type="ARBA" id="ARBA00022618"/>
    </source>
</evidence>
<keyword evidence="4" id="KW-0131">Cell cycle</keyword>
<evidence type="ECO:0000256" key="3">
    <source>
        <dbReference type="ARBA" id="ARBA00022829"/>
    </source>
</evidence>
<evidence type="ECO:0000256" key="1">
    <source>
        <dbReference type="ARBA" id="ARBA00022490"/>
    </source>
</evidence>
<dbReference type="GO" id="GO:0051304">
    <property type="term" value="P:chromosome separation"/>
    <property type="evidence" value="ECO:0007669"/>
    <property type="project" value="InterPro"/>
</dbReference>
<name>A0A1U9JU59_9HYPH</name>